<protein>
    <submittedName>
        <fullName evidence="1">Uncharacterized protein</fullName>
    </submittedName>
</protein>
<sequence length="202" mass="22830">MAFCQAFITTLEDSDVKIANIPSLLRTALLSYTPSRLKPSVCPTALQYQRYRISASCSFPDTKARHPREDGFGIEQPVQTGVEAHRPSALREYLTAEEVGGGYIDLGCEDVRRWLQAREAGGEEILLDFGVVRKRAKGDWDAFLGAIECEDRIYANPFNSLIRLTSHSDVRVNAERWGSEARDKMRSRKLAKSDQVIYLWNT</sequence>
<dbReference type="EMBL" id="MU155157">
    <property type="protein sequence ID" value="KAF9483122.1"/>
    <property type="molecule type" value="Genomic_DNA"/>
</dbReference>
<dbReference type="Proteomes" id="UP000807469">
    <property type="component" value="Unassembled WGS sequence"/>
</dbReference>
<organism evidence="1 2">
    <name type="scientific">Pholiota conissans</name>
    <dbReference type="NCBI Taxonomy" id="109636"/>
    <lineage>
        <taxon>Eukaryota</taxon>
        <taxon>Fungi</taxon>
        <taxon>Dikarya</taxon>
        <taxon>Basidiomycota</taxon>
        <taxon>Agaricomycotina</taxon>
        <taxon>Agaricomycetes</taxon>
        <taxon>Agaricomycetidae</taxon>
        <taxon>Agaricales</taxon>
        <taxon>Agaricineae</taxon>
        <taxon>Strophariaceae</taxon>
        <taxon>Pholiota</taxon>
    </lineage>
</organism>
<comment type="caution">
    <text evidence="1">The sequence shown here is derived from an EMBL/GenBank/DDBJ whole genome shotgun (WGS) entry which is preliminary data.</text>
</comment>
<gene>
    <name evidence="1" type="ORF">BDN70DRAFT_918629</name>
</gene>
<dbReference type="AlphaFoldDB" id="A0A9P5Z8Y5"/>
<proteinExistence type="predicted"/>
<evidence type="ECO:0000313" key="2">
    <source>
        <dbReference type="Proteomes" id="UP000807469"/>
    </source>
</evidence>
<accession>A0A9P5Z8Y5</accession>
<keyword evidence="2" id="KW-1185">Reference proteome</keyword>
<evidence type="ECO:0000313" key="1">
    <source>
        <dbReference type="EMBL" id="KAF9483122.1"/>
    </source>
</evidence>
<reference evidence="1" key="1">
    <citation type="submission" date="2020-11" db="EMBL/GenBank/DDBJ databases">
        <authorList>
            <consortium name="DOE Joint Genome Institute"/>
            <person name="Ahrendt S."/>
            <person name="Riley R."/>
            <person name="Andreopoulos W."/>
            <person name="Labutti K."/>
            <person name="Pangilinan J."/>
            <person name="Ruiz-Duenas F.J."/>
            <person name="Barrasa J.M."/>
            <person name="Sanchez-Garcia M."/>
            <person name="Camarero S."/>
            <person name="Miyauchi S."/>
            <person name="Serrano A."/>
            <person name="Linde D."/>
            <person name="Babiker R."/>
            <person name="Drula E."/>
            <person name="Ayuso-Fernandez I."/>
            <person name="Pacheco R."/>
            <person name="Padilla G."/>
            <person name="Ferreira P."/>
            <person name="Barriuso J."/>
            <person name="Kellner H."/>
            <person name="Castanera R."/>
            <person name="Alfaro M."/>
            <person name="Ramirez L."/>
            <person name="Pisabarro A.G."/>
            <person name="Kuo A."/>
            <person name="Tritt A."/>
            <person name="Lipzen A."/>
            <person name="He G."/>
            <person name="Yan M."/>
            <person name="Ng V."/>
            <person name="Cullen D."/>
            <person name="Martin F."/>
            <person name="Rosso M.-N."/>
            <person name="Henrissat B."/>
            <person name="Hibbett D."/>
            <person name="Martinez A.T."/>
            <person name="Grigoriev I.V."/>
        </authorList>
    </citation>
    <scope>NUCLEOTIDE SEQUENCE</scope>
    <source>
        <strain evidence="1">CIRM-BRFM 674</strain>
    </source>
</reference>
<name>A0A9P5Z8Y5_9AGAR</name>